<keyword evidence="6 14" id="KW-0436">Ligase</keyword>
<feature type="domain" description="Aminoacyl-transfer RNA synthetases class-II family profile" evidence="13">
    <location>
        <begin position="33"/>
        <end position="452"/>
    </location>
</feature>
<comment type="caution">
    <text evidence="14">The sequence shown here is derived from an EMBL/GenBank/DDBJ whole genome shotgun (WGS) entry which is preliminary data.</text>
</comment>
<dbReference type="Proteomes" id="UP000230956">
    <property type="component" value="Unassembled WGS sequence"/>
</dbReference>
<dbReference type="AlphaFoldDB" id="A0A2M7TBP5"/>
<dbReference type="PANTHER" id="PTHR42753:SF2">
    <property type="entry name" value="PROLINE--TRNA LIGASE"/>
    <property type="match status" value="1"/>
</dbReference>
<proteinExistence type="predicted"/>
<dbReference type="CDD" id="cd04334">
    <property type="entry name" value="ProRS-INS"/>
    <property type="match status" value="1"/>
</dbReference>
<evidence type="ECO:0000256" key="8">
    <source>
        <dbReference type="ARBA" id="ARBA00022840"/>
    </source>
</evidence>
<evidence type="ECO:0000313" key="14">
    <source>
        <dbReference type="EMBL" id="PIZ42598.1"/>
    </source>
</evidence>
<sequence>MKFSVLLAPTLKESPSEAEVVSHKLLMRAGMIRKVAAGIYTFLPLGYNVIKKIERIVREEMGRAGAQEILMPVLQPADLWRITGRWDQFGPEMMRMADRNGREFALGPTAEEMITDLVKNEVKSYRQLPLTLYQIQVKFRDEIRPRFGLMRGREFIMKDAYSFNRTVEEMQQSYSDMYDAYSRIFSRCGLDYRAVDAATGLIGGKVSQEFMVLAESGESTILYCESCNYAASDEVATAPLAEPSTEAIKQSELVGTPGQKSVEQVATFLNIPEDKIVKTLIYKYGASELAGILVRGDRDVNDEKLSVALGTADFHLLAGAEWQEYPELIRGFVGPVGINSVRLIADKEISVMQNFVVGANRPDAHLINVNVGEDFQVEEWADIKTIKAGDKCPACGGALLSAKGIEVGQIFQLGTKYSAAMEAMYIDEDGALKPYIMGTYGIGISRTAAAAI</sequence>
<comment type="subcellular location">
    <subcellularLocation>
        <location evidence="1">Cytoplasm</location>
    </subcellularLocation>
</comment>
<protein>
    <recommendedName>
        <fullName evidence="4 12">Proline--tRNA ligase</fullName>
        <ecNumber evidence="3 12">6.1.1.15</ecNumber>
    </recommendedName>
</protein>
<evidence type="ECO:0000256" key="11">
    <source>
        <dbReference type="ARBA" id="ARBA00047671"/>
    </source>
</evidence>
<dbReference type="InterPro" id="IPR006195">
    <property type="entry name" value="aa-tRNA-synth_II"/>
</dbReference>
<evidence type="ECO:0000256" key="4">
    <source>
        <dbReference type="ARBA" id="ARBA00019110"/>
    </source>
</evidence>
<evidence type="ECO:0000256" key="10">
    <source>
        <dbReference type="ARBA" id="ARBA00023146"/>
    </source>
</evidence>
<evidence type="ECO:0000256" key="9">
    <source>
        <dbReference type="ARBA" id="ARBA00022917"/>
    </source>
</evidence>
<name>A0A2M7TBP5_9ACTN</name>
<comment type="subunit">
    <text evidence="2">Homodimer.</text>
</comment>
<dbReference type="Pfam" id="PF04073">
    <property type="entry name" value="tRNA_edit"/>
    <property type="match status" value="1"/>
</dbReference>
<dbReference type="Pfam" id="PF00587">
    <property type="entry name" value="tRNA-synt_2b"/>
    <property type="match status" value="1"/>
</dbReference>
<evidence type="ECO:0000313" key="15">
    <source>
        <dbReference type="Proteomes" id="UP000230956"/>
    </source>
</evidence>
<dbReference type="FunFam" id="3.30.930.10:FF:000066">
    <property type="entry name" value="Proline--tRNA ligase"/>
    <property type="match status" value="1"/>
</dbReference>
<dbReference type="GO" id="GO:0006433">
    <property type="term" value="P:prolyl-tRNA aminoacylation"/>
    <property type="evidence" value="ECO:0007669"/>
    <property type="project" value="UniProtKB-UniRule"/>
</dbReference>
<evidence type="ECO:0000256" key="7">
    <source>
        <dbReference type="ARBA" id="ARBA00022741"/>
    </source>
</evidence>
<dbReference type="EC" id="6.1.1.15" evidence="3 12"/>
<reference evidence="15" key="1">
    <citation type="submission" date="2017-09" db="EMBL/GenBank/DDBJ databases">
        <title>Depth-based differentiation of microbial function through sediment-hosted aquifers and enrichment of novel symbionts in the deep terrestrial subsurface.</title>
        <authorList>
            <person name="Probst A.J."/>
            <person name="Ladd B."/>
            <person name="Jarett J.K."/>
            <person name="Geller-Mcgrath D.E."/>
            <person name="Sieber C.M.K."/>
            <person name="Emerson J.B."/>
            <person name="Anantharaman K."/>
            <person name="Thomas B.C."/>
            <person name="Malmstrom R."/>
            <person name="Stieglmeier M."/>
            <person name="Klingl A."/>
            <person name="Woyke T."/>
            <person name="Ryan C.M."/>
            <person name="Banfield J.F."/>
        </authorList>
    </citation>
    <scope>NUCLEOTIDE SEQUENCE [LARGE SCALE GENOMIC DNA]</scope>
</reference>
<dbReference type="InterPro" id="IPR007214">
    <property type="entry name" value="YbaK/aa-tRNA-synth-assoc-dom"/>
</dbReference>
<dbReference type="InterPro" id="IPR004500">
    <property type="entry name" value="Pro-tRNA-synth_IIa_bac-type"/>
</dbReference>
<dbReference type="SUPFAM" id="SSF55681">
    <property type="entry name" value="Class II aaRS and biotin synthetases"/>
    <property type="match status" value="1"/>
</dbReference>
<evidence type="ECO:0000256" key="12">
    <source>
        <dbReference type="NCBIfam" id="TIGR00409"/>
    </source>
</evidence>
<dbReference type="GO" id="GO:0005829">
    <property type="term" value="C:cytosol"/>
    <property type="evidence" value="ECO:0007669"/>
    <property type="project" value="TreeGrafter"/>
</dbReference>
<dbReference type="SUPFAM" id="SSF55826">
    <property type="entry name" value="YbaK/ProRS associated domain"/>
    <property type="match status" value="1"/>
</dbReference>
<evidence type="ECO:0000256" key="3">
    <source>
        <dbReference type="ARBA" id="ARBA00012831"/>
    </source>
</evidence>
<dbReference type="PRINTS" id="PR01046">
    <property type="entry name" value="TRNASYNTHPRO"/>
</dbReference>
<dbReference type="PANTHER" id="PTHR42753">
    <property type="entry name" value="MITOCHONDRIAL RIBOSOME PROTEIN L39/PROLYL-TRNA LIGASE FAMILY MEMBER"/>
    <property type="match status" value="1"/>
</dbReference>
<gene>
    <name evidence="14" type="ORF">COY37_00200</name>
</gene>
<dbReference type="RefSeq" id="WP_286975431.1">
    <property type="nucleotide sequence ID" value="NZ_PFNG01000006.1"/>
</dbReference>
<keyword evidence="8" id="KW-0067">ATP-binding</keyword>
<dbReference type="PROSITE" id="PS50862">
    <property type="entry name" value="AA_TRNA_LIGASE_II"/>
    <property type="match status" value="1"/>
</dbReference>
<keyword evidence="7" id="KW-0547">Nucleotide-binding</keyword>
<dbReference type="InterPro" id="IPR050062">
    <property type="entry name" value="Pro-tRNA_synthetase"/>
</dbReference>
<keyword evidence="9" id="KW-0648">Protein biosynthesis</keyword>
<dbReference type="CDD" id="cd00779">
    <property type="entry name" value="ProRS_core_prok"/>
    <property type="match status" value="1"/>
</dbReference>
<dbReference type="InterPro" id="IPR045864">
    <property type="entry name" value="aa-tRNA-synth_II/BPL/LPL"/>
</dbReference>
<evidence type="ECO:0000259" key="13">
    <source>
        <dbReference type="PROSITE" id="PS50862"/>
    </source>
</evidence>
<organism evidence="14 15">
    <name type="scientific">Candidatus Aquicultor secundus</name>
    <dbReference type="NCBI Taxonomy" id="1973895"/>
    <lineage>
        <taxon>Bacteria</taxon>
        <taxon>Bacillati</taxon>
        <taxon>Actinomycetota</taxon>
        <taxon>Candidatus Aquicultoria</taxon>
        <taxon>Candidatus Aquicultorales</taxon>
        <taxon>Candidatus Aquicultoraceae</taxon>
        <taxon>Candidatus Aquicultor</taxon>
    </lineage>
</organism>
<comment type="catalytic activity">
    <reaction evidence="11">
        <text>tRNA(Pro) + L-proline + ATP = L-prolyl-tRNA(Pro) + AMP + diphosphate</text>
        <dbReference type="Rhea" id="RHEA:14305"/>
        <dbReference type="Rhea" id="RHEA-COMP:9700"/>
        <dbReference type="Rhea" id="RHEA-COMP:9702"/>
        <dbReference type="ChEBI" id="CHEBI:30616"/>
        <dbReference type="ChEBI" id="CHEBI:33019"/>
        <dbReference type="ChEBI" id="CHEBI:60039"/>
        <dbReference type="ChEBI" id="CHEBI:78442"/>
        <dbReference type="ChEBI" id="CHEBI:78532"/>
        <dbReference type="ChEBI" id="CHEBI:456215"/>
        <dbReference type="EC" id="6.1.1.15"/>
    </reaction>
</comment>
<dbReference type="InterPro" id="IPR002314">
    <property type="entry name" value="aa-tRNA-synt_IIb"/>
</dbReference>
<evidence type="ECO:0000256" key="5">
    <source>
        <dbReference type="ARBA" id="ARBA00022490"/>
    </source>
</evidence>
<evidence type="ECO:0000256" key="1">
    <source>
        <dbReference type="ARBA" id="ARBA00004496"/>
    </source>
</evidence>
<dbReference type="NCBIfam" id="NF006625">
    <property type="entry name" value="PRK09194.1"/>
    <property type="match status" value="1"/>
</dbReference>
<dbReference type="Gene3D" id="3.30.930.10">
    <property type="entry name" value="Bira Bifunctional Protein, Domain 2"/>
    <property type="match status" value="2"/>
</dbReference>
<evidence type="ECO:0000256" key="6">
    <source>
        <dbReference type="ARBA" id="ARBA00022598"/>
    </source>
</evidence>
<feature type="non-terminal residue" evidence="14">
    <location>
        <position position="452"/>
    </location>
</feature>
<dbReference type="EMBL" id="PFNG01000006">
    <property type="protein sequence ID" value="PIZ42598.1"/>
    <property type="molecule type" value="Genomic_DNA"/>
</dbReference>
<dbReference type="GO" id="GO:0005524">
    <property type="term" value="F:ATP binding"/>
    <property type="evidence" value="ECO:0007669"/>
    <property type="project" value="UniProtKB-KW"/>
</dbReference>
<accession>A0A2M7TBP5</accession>
<dbReference type="GO" id="GO:0004827">
    <property type="term" value="F:proline-tRNA ligase activity"/>
    <property type="evidence" value="ECO:0007669"/>
    <property type="project" value="UniProtKB-UniRule"/>
</dbReference>
<dbReference type="InterPro" id="IPR002316">
    <property type="entry name" value="Pro-tRNA-ligase_IIa"/>
</dbReference>
<dbReference type="InterPro" id="IPR033730">
    <property type="entry name" value="ProRS_core_prok"/>
</dbReference>
<dbReference type="NCBIfam" id="TIGR00409">
    <property type="entry name" value="proS_fam_II"/>
    <property type="match status" value="1"/>
</dbReference>
<keyword evidence="5" id="KW-0963">Cytoplasm</keyword>
<dbReference type="GO" id="GO:0002161">
    <property type="term" value="F:aminoacyl-tRNA deacylase activity"/>
    <property type="evidence" value="ECO:0007669"/>
    <property type="project" value="InterPro"/>
</dbReference>
<evidence type="ECO:0000256" key="2">
    <source>
        <dbReference type="ARBA" id="ARBA00011738"/>
    </source>
</evidence>
<dbReference type="InterPro" id="IPR036754">
    <property type="entry name" value="YbaK/aa-tRNA-synt-asso_dom_sf"/>
</dbReference>
<keyword evidence="10" id="KW-0030">Aminoacyl-tRNA synthetase</keyword>